<gene>
    <name evidence="2" type="ORF">CIMG_10884</name>
</gene>
<sequence>MDPIEHVAQPSNNNGYPNVVIGHCGGLEAKRRIIKIHEERRSHSRNNIWPESYKCRSPTQQQAEPFLCDVELQIAVEFAARRTHGLSGSPTDETAPIGSEGTALWFPGKRKRKASMERWTTRWQLP</sequence>
<name>A0A0D8JSD4_COCIM</name>
<dbReference type="GeneID" id="24163472"/>
<dbReference type="RefSeq" id="XP_012214357.1">
    <property type="nucleotide sequence ID" value="XM_012358934.1"/>
</dbReference>
<dbReference type="InParanoid" id="A0A0D8JSD4"/>
<proteinExistence type="predicted"/>
<feature type="region of interest" description="Disordered" evidence="1">
    <location>
        <begin position="84"/>
        <end position="103"/>
    </location>
</feature>
<dbReference type="KEGG" id="cim:CIMG_10884"/>
<reference evidence="3" key="1">
    <citation type="journal article" date="2009" name="Genome Res.">
        <title>Comparative genomic analyses of the human fungal pathogens Coccidioides and their relatives.</title>
        <authorList>
            <person name="Sharpton T.J."/>
            <person name="Stajich J.E."/>
            <person name="Rounsley S.D."/>
            <person name="Gardner M.J."/>
            <person name="Wortman J.R."/>
            <person name="Jordar V.S."/>
            <person name="Maiti R."/>
            <person name="Kodira C.D."/>
            <person name="Neafsey D.E."/>
            <person name="Zeng Q."/>
            <person name="Hung C.-Y."/>
            <person name="McMahan C."/>
            <person name="Muszewska A."/>
            <person name="Grynberg M."/>
            <person name="Mandel M.A."/>
            <person name="Kellner E.M."/>
            <person name="Barker B.M."/>
            <person name="Galgiani J.N."/>
            <person name="Orbach M.J."/>
            <person name="Kirkland T.N."/>
            <person name="Cole G.T."/>
            <person name="Henn M.R."/>
            <person name="Birren B.W."/>
            <person name="Taylor J.W."/>
        </authorList>
    </citation>
    <scope>NUCLEOTIDE SEQUENCE [LARGE SCALE GENOMIC DNA]</scope>
    <source>
        <strain evidence="3">RS</strain>
    </source>
</reference>
<dbReference type="Proteomes" id="UP000001261">
    <property type="component" value="Unassembled WGS sequence"/>
</dbReference>
<evidence type="ECO:0000313" key="3">
    <source>
        <dbReference type="Proteomes" id="UP000001261"/>
    </source>
</evidence>
<protein>
    <submittedName>
        <fullName evidence="2">Uncharacterized protein</fullName>
    </submittedName>
</protein>
<evidence type="ECO:0000313" key="2">
    <source>
        <dbReference type="EMBL" id="KJF60054.1"/>
    </source>
</evidence>
<keyword evidence="3" id="KW-1185">Reference proteome</keyword>
<evidence type="ECO:0000256" key="1">
    <source>
        <dbReference type="SAM" id="MobiDB-lite"/>
    </source>
</evidence>
<dbReference type="VEuPathDB" id="FungiDB:CIMG_10884"/>
<dbReference type="EMBL" id="GG704911">
    <property type="protein sequence ID" value="KJF60054.1"/>
    <property type="molecule type" value="Genomic_DNA"/>
</dbReference>
<reference evidence="3" key="2">
    <citation type="journal article" date="2010" name="Genome Res.">
        <title>Population genomic sequencing of Coccidioides fungi reveals recent hybridization and transposon control.</title>
        <authorList>
            <person name="Neafsey D.E."/>
            <person name="Barker B.M."/>
            <person name="Sharpton T.J."/>
            <person name="Stajich J.E."/>
            <person name="Park D.J."/>
            <person name="Whiston E."/>
            <person name="Hung C.-Y."/>
            <person name="McMahan C."/>
            <person name="White J."/>
            <person name="Sykes S."/>
            <person name="Heiman D."/>
            <person name="Young S."/>
            <person name="Zeng Q."/>
            <person name="Abouelleil A."/>
            <person name="Aftuck L."/>
            <person name="Bessette D."/>
            <person name="Brown A."/>
            <person name="FitzGerald M."/>
            <person name="Lui A."/>
            <person name="Macdonald J.P."/>
            <person name="Priest M."/>
            <person name="Orbach M.J."/>
            <person name="Galgiani J.N."/>
            <person name="Kirkland T.N."/>
            <person name="Cole G.T."/>
            <person name="Birren B.W."/>
            <person name="Henn M.R."/>
            <person name="Taylor J.W."/>
            <person name="Rounsley S.D."/>
        </authorList>
    </citation>
    <scope>GENOME REANNOTATION</scope>
    <source>
        <strain evidence="3">RS</strain>
    </source>
</reference>
<dbReference type="AlphaFoldDB" id="A0A0D8JSD4"/>
<accession>A0A0D8JSD4</accession>
<organism evidence="2 3">
    <name type="scientific">Coccidioides immitis (strain RS)</name>
    <name type="common">Valley fever fungus</name>
    <dbReference type="NCBI Taxonomy" id="246410"/>
    <lineage>
        <taxon>Eukaryota</taxon>
        <taxon>Fungi</taxon>
        <taxon>Dikarya</taxon>
        <taxon>Ascomycota</taxon>
        <taxon>Pezizomycotina</taxon>
        <taxon>Eurotiomycetes</taxon>
        <taxon>Eurotiomycetidae</taxon>
        <taxon>Onygenales</taxon>
        <taxon>Onygenaceae</taxon>
        <taxon>Coccidioides</taxon>
    </lineage>
</organism>